<keyword evidence="7" id="KW-0689">Ribosomal protein</keyword>
<name>A0ABU7UWP9_9GAMM</name>
<dbReference type="GO" id="GO:0008168">
    <property type="term" value="F:methyltransferase activity"/>
    <property type="evidence" value="ECO:0007669"/>
    <property type="project" value="UniProtKB-KW"/>
</dbReference>
<dbReference type="InterPro" id="IPR029063">
    <property type="entry name" value="SAM-dependent_MTases_sf"/>
</dbReference>
<dbReference type="GO" id="GO:0005840">
    <property type="term" value="C:ribosome"/>
    <property type="evidence" value="ECO:0007669"/>
    <property type="project" value="UniProtKB-KW"/>
</dbReference>
<comment type="catalytic activity">
    <reaction evidence="6">
        <text>L-lysyl-[protein] + 3 S-adenosyl-L-methionine = N(6),N(6),N(6)-trimethyl-L-lysyl-[protein] + 3 S-adenosyl-L-homocysteine + 3 H(+)</text>
        <dbReference type="Rhea" id="RHEA:54192"/>
        <dbReference type="Rhea" id="RHEA-COMP:9752"/>
        <dbReference type="Rhea" id="RHEA-COMP:13826"/>
        <dbReference type="ChEBI" id="CHEBI:15378"/>
        <dbReference type="ChEBI" id="CHEBI:29969"/>
        <dbReference type="ChEBI" id="CHEBI:57856"/>
        <dbReference type="ChEBI" id="CHEBI:59789"/>
        <dbReference type="ChEBI" id="CHEBI:61961"/>
    </reaction>
</comment>
<evidence type="ECO:0000256" key="2">
    <source>
        <dbReference type="ARBA" id="ARBA00022490"/>
    </source>
</evidence>
<comment type="caution">
    <text evidence="7">The sequence shown here is derived from an EMBL/GenBank/DDBJ whole genome shotgun (WGS) entry which is preliminary data.</text>
</comment>
<evidence type="ECO:0000256" key="6">
    <source>
        <dbReference type="HAMAP-Rule" id="MF_00735"/>
    </source>
</evidence>
<dbReference type="HAMAP" id="MF_00735">
    <property type="entry name" value="Methyltr_PrmA"/>
    <property type="match status" value="1"/>
</dbReference>
<dbReference type="RefSeq" id="WP_331703150.1">
    <property type="nucleotide sequence ID" value="NZ_JAZHBO010000001.1"/>
</dbReference>
<comment type="similarity">
    <text evidence="1 6">Belongs to the methyltransferase superfamily. PrmA family.</text>
</comment>
<dbReference type="EC" id="2.1.1.-" evidence="6"/>
<dbReference type="InterPro" id="IPR004498">
    <property type="entry name" value="Ribosomal_PrmA_MeTrfase"/>
</dbReference>
<keyword evidence="4 6" id="KW-0808">Transferase</keyword>
<dbReference type="EMBL" id="JAZHBO010000001">
    <property type="protein sequence ID" value="MEF2155007.1"/>
    <property type="molecule type" value="Genomic_DNA"/>
</dbReference>
<dbReference type="Gene3D" id="3.40.50.150">
    <property type="entry name" value="Vaccinia Virus protein VP39"/>
    <property type="match status" value="1"/>
</dbReference>
<dbReference type="GO" id="GO:0032259">
    <property type="term" value="P:methylation"/>
    <property type="evidence" value="ECO:0007669"/>
    <property type="project" value="UniProtKB-KW"/>
</dbReference>
<dbReference type="PIRSF" id="PIRSF000401">
    <property type="entry name" value="RPL11_MTase"/>
    <property type="match status" value="1"/>
</dbReference>
<evidence type="ECO:0000256" key="5">
    <source>
        <dbReference type="ARBA" id="ARBA00022691"/>
    </source>
</evidence>
<comment type="function">
    <text evidence="6">Methylates ribosomal protein L11.</text>
</comment>
<keyword evidence="8" id="KW-1185">Reference proteome</keyword>
<proteinExistence type="inferred from homology"/>
<dbReference type="CDD" id="cd02440">
    <property type="entry name" value="AdoMet_MTases"/>
    <property type="match status" value="1"/>
</dbReference>
<dbReference type="InterPro" id="IPR050078">
    <property type="entry name" value="Ribosomal_L11_MeTrfase_PrmA"/>
</dbReference>
<feature type="binding site" evidence="6">
    <location>
        <position position="156"/>
    </location>
    <ligand>
        <name>S-adenosyl-L-methionine</name>
        <dbReference type="ChEBI" id="CHEBI:59789"/>
    </ligand>
</feature>
<evidence type="ECO:0000313" key="8">
    <source>
        <dbReference type="Proteomes" id="UP001356170"/>
    </source>
</evidence>
<feature type="binding site" evidence="6">
    <location>
        <position position="203"/>
    </location>
    <ligand>
        <name>S-adenosyl-L-methionine</name>
        <dbReference type="ChEBI" id="CHEBI:59789"/>
    </ligand>
</feature>
<comment type="subcellular location">
    <subcellularLocation>
        <location evidence="6">Cytoplasm</location>
    </subcellularLocation>
</comment>
<dbReference type="PANTHER" id="PTHR43648">
    <property type="entry name" value="ELECTRON TRANSFER FLAVOPROTEIN BETA SUBUNIT LYSINE METHYLTRANSFERASE"/>
    <property type="match status" value="1"/>
</dbReference>
<gene>
    <name evidence="6 7" type="primary">prmA</name>
    <name evidence="7" type="ORF">V3390_01965</name>
</gene>
<reference evidence="7 8" key="1">
    <citation type="submission" date="2024-01" db="EMBL/GenBank/DDBJ databases">
        <title>Novel species of the genus Luteimonas isolated from rivers.</title>
        <authorList>
            <person name="Lu H."/>
        </authorList>
    </citation>
    <scope>NUCLEOTIDE SEQUENCE [LARGE SCALE GENOMIC DNA]</scope>
    <source>
        <strain evidence="7 8">FXH3W</strain>
    </source>
</reference>
<dbReference type="Pfam" id="PF06325">
    <property type="entry name" value="PrmA"/>
    <property type="match status" value="1"/>
</dbReference>
<dbReference type="NCBIfam" id="TIGR00406">
    <property type="entry name" value="prmA"/>
    <property type="match status" value="1"/>
</dbReference>
<feature type="binding site" evidence="6">
    <location>
        <position position="242"/>
    </location>
    <ligand>
        <name>S-adenosyl-L-methionine</name>
        <dbReference type="ChEBI" id="CHEBI:59789"/>
    </ligand>
</feature>
<dbReference type="Proteomes" id="UP001356170">
    <property type="component" value="Unassembled WGS sequence"/>
</dbReference>
<dbReference type="SUPFAM" id="SSF53335">
    <property type="entry name" value="S-adenosyl-L-methionine-dependent methyltransferases"/>
    <property type="match status" value="1"/>
</dbReference>
<evidence type="ECO:0000313" key="7">
    <source>
        <dbReference type="EMBL" id="MEF2155007.1"/>
    </source>
</evidence>
<evidence type="ECO:0000256" key="3">
    <source>
        <dbReference type="ARBA" id="ARBA00022603"/>
    </source>
</evidence>
<keyword evidence="7" id="KW-0687">Ribonucleoprotein</keyword>
<evidence type="ECO:0000256" key="1">
    <source>
        <dbReference type="ARBA" id="ARBA00009741"/>
    </source>
</evidence>
<accession>A0ABU7UWP9</accession>
<sequence>MAFLQLSMSCKLDDFMPLESALEAVGALAVTMSDAHLDAADEQAIFEPGVGETPLWNEMQLQALFPGDSDAELIRAALANAEPSMDFSGATFDVVEDQDWERAWMDQYEPLQFGQRTWIVPWNAELPAAAAEQGEEAAVIRLDPGLAFGSGTHPTTALCLEWLDSLADDGVLQGREVLDFGCGSGILALAALKLGASRAVGVDNDPQAITATADNAQRNGVAIDVYLPQDEPAATYPIVVANILASALIELSPVIGARVAPGGVLAMSGILHGQEGEVIAAYADRFDDLRADQQDDWMRVTGRRRG</sequence>
<organism evidence="7 8">
    <name type="scientific">Aquilutibacter rugosus</name>
    <dbReference type="NCBI Taxonomy" id="3115820"/>
    <lineage>
        <taxon>Bacteria</taxon>
        <taxon>Pseudomonadati</taxon>
        <taxon>Pseudomonadota</taxon>
        <taxon>Gammaproteobacteria</taxon>
        <taxon>Lysobacterales</taxon>
        <taxon>Lysobacteraceae</taxon>
        <taxon>Aquilutibacter</taxon>
    </lineage>
</organism>
<evidence type="ECO:0000256" key="4">
    <source>
        <dbReference type="ARBA" id="ARBA00022679"/>
    </source>
</evidence>
<feature type="binding site" evidence="6">
    <location>
        <position position="181"/>
    </location>
    <ligand>
        <name>S-adenosyl-L-methionine</name>
        <dbReference type="ChEBI" id="CHEBI:59789"/>
    </ligand>
</feature>
<dbReference type="PANTHER" id="PTHR43648:SF1">
    <property type="entry name" value="ELECTRON TRANSFER FLAVOPROTEIN BETA SUBUNIT LYSINE METHYLTRANSFERASE"/>
    <property type="match status" value="1"/>
</dbReference>
<keyword evidence="3 6" id="KW-0489">Methyltransferase</keyword>
<protein>
    <recommendedName>
        <fullName evidence="6">Ribosomal protein L11 methyltransferase</fullName>
        <shortName evidence="6">L11 Mtase</shortName>
        <ecNumber evidence="6">2.1.1.-</ecNumber>
    </recommendedName>
</protein>
<keyword evidence="5 6" id="KW-0949">S-adenosyl-L-methionine</keyword>
<keyword evidence="2 6" id="KW-0963">Cytoplasm</keyword>